<evidence type="ECO:0000313" key="3">
    <source>
        <dbReference type="Proteomes" id="UP000714380"/>
    </source>
</evidence>
<evidence type="ECO:0000313" key="2">
    <source>
        <dbReference type="EMBL" id="MCA6064431.1"/>
    </source>
</evidence>
<dbReference type="EMBL" id="JAEDAH010000078">
    <property type="protein sequence ID" value="MCA6064431.1"/>
    <property type="molecule type" value="Genomic_DNA"/>
</dbReference>
<keyword evidence="1" id="KW-0472">Membrane</keyword>
<protein>
    <submittedName>
        <fullName evidence="2">DUF4381 domain-containing protein</fullName>
    </submittedName>
</protein>
<name>A0ABS7ZS03_9GAMM</name>
<dbReference type="RefSeq" id="WP_225675401.1">
    <property type="nucleotide sequence ID" value="NZ_JAEDAH010000078.1"/>
</dbReference>
<comment type="caution">
    <text evidence="2">The sequence shown here is derived from an EMBL/GenBank/DDBJ whole genome shotgun (WGS) entry which is preliminary data.</text>
</comment>
<dbReference type="Pfam" id="PF14316">
    <property type="entry name" value="DUF4381"/>
    <property type="match status" value="1"/>
</dbReference>
<evidence type="ECO:0000256" key="1">
    <source>
        <dbReference type="SAM" id="Phobius"/>
    </source>
</evidence>
<accession>A0ABS7ZS03</accession>
<feature type="transmembrane region" description="Helical" evidence="1">
    <location>
        <begin position="20"/>
        <end position="45"/>
    </location>
</feature>
<keyword evidence="3" id="KW-1185">Reference proteome</keyword>
<gene>
    <name evidence="2" type="ORF">I9W95_12515</name>
</gene>
<dbReference type="Proteomes" id="UP000714380">
    <property type="component" value="Unassembled WGS sequence"/>
</dbReference>
<reference evidence="2 3" key="1">
    <citation type="submission" date="2020-12" db="EMBL/GenBank/DDBJ databases">
        <title>Novel Thalassolituus-related marine hydrocarbonoclastic bacteria mediated algae-derived hydrocarbons mineralization in twilight zone of the northern South China Sea.</title>
        <authorList>
            <person name="Dong C."/>
        </authorList>
    </citation>
    <scope>NUCLEOTIDE SEQUENCE [LARGE SCALE GENOMIC DNA]</scope>
    <source>
        <strain evidence="2 3">IMCC1826</strain>
    </source>
</reference>
<proteinExistence type="predicted"/>
<sequence>MNPAPQLSLNDILLPEAIGIWPLAPGWWLLIALAVITPIIIYALVRWRQRIKQQRQPLRQALAAIDALAEQNMSPALCAALNEVLKTYCLKRQPAAVALHGQAWVDFLRSRADVFSDQHTQWLARGAYLADIPQTDSDASRSLCNAAQRWLKQSDRLNGGNHA</sequence>
<dbReference type="InterPro" id="IPR025489">
    <property type="entry name" value="DUF4381"/>
</dbReference>
<keyword evidence="1" id="KW-1133">Transmembrane helix</keyword>
<organism evidence="2 3">
    <name type="scientific">Thalassolituus marinus</name>
    <dbReference type="NCBI Taxonomy" id="671053"/>
    <lineage>
        <taxon>Bacteria</taxon>
        <taxon>Pseudomonadati</taxon>
        <taxon>Pseudomonadota</taxon>
        <taxon>Gammaproteobacteria</taxon>
        <taxon>Oceanospirillales</taxon>
        <taxon>Oceanospirillaceae</taxon>
        <taxon>Thalassolituus</taxon>
    </lineage>
</organism>
<keyword evidence="1" id="KW-0812">Transmembrane</keyword>